<dbReference type="GeneID" id="70183702"/>
<evidence type="ECO:0000313" key="3">
    <source>
        <dbReference type="Proteomes" id="UP000756346"/>
    </source>
</evidence>
<comment type="caution">
    <text evidence="2">The sequence shown here is derived from an EMBL/GenBank/DDBJ whole genome shotgun (WGS) entry which is preliminary data.</text>
</comment>
<evidence type="ECO:0000256" key="1">
    <source>
        <dbReference type="ARBA" id="ARBA00023002"/>
    </source>
</evidence>
<evidence type="ECO:0000313" key="2">
    <source>
        <dbReference type="EMBL" id="KAH7028950.1"/>
    </source>
</evidence>
<dbReference type="InterPro" id="IPR036291">
    <property type="entry name" value="NAD(P)-bd_dom_sf"/>
</dbReference>
<gene>
    <name evidence="2" type="ORF">B0I36DRAFT_324769</name>
</gene>
<accession>A0A9P8Y4L7</accession>
<dbReference type="InterPro" id="IPR052228">
    <property type="entry name" value="Sec_Metab_Biosynth_Oxidored"/>
</dbReference>
<reference evidence="2" key="1">
    <citation type="journal article" date="2021" name="Nat. Commun.">
        <title>Genetic determinants of endophytism in the Arabidopsis root mycobiome.</title>
        <authorList>
            <person name="Mesny F."/>
            <person name="Miyauchi S."/>
            <person name="Thiergart T."/>
            <person name="Pickel B."/>
            <person name="Atanasova L."/>
            <person name="Karlsson M."/>
            <person name="Huettel B."/>
            <person name="Barry K.W."/>
            <person name="Haridas S."/>
            <person name="Chen C."/>
            <person name="Bauer D."/>
            <person name="Andreopoulos W."/>
            <person name="Pangilinan J."/>
            <person name="LaButti K."/>
            <person name="Riley R."/>
            <person name="Lipzen A."/>
            <person name="Clum A."/>
            <person name="Drula E."/>
            <person name="Henrissat B."/>
            <person name="Kohler A."/>
            <person name="Grigoriev I.V."/>
            <person name="Martin F.M."/>
            <person name="Hacquard S."/>
        </authorList>
    </citation>
    <scope>NUCLEOTIDE SEQUENCE</scope>
    <source>
        <strain evidence="2">MPI-CAGE-CH-0230</strain>
    </source>
</reference>
<dbReference type="AlphaFoldDB" id="A0A9P8Y4L7"/>
<keyword evidence="3" id="KW-1185">Reference proteome</keyword>
<name>A0A9P8Y4L7_9PEZI</name>
<dbReference type="RefSeq" id="XP_046011238.1">
    <property type="nucleotide sequence ID" value="XM_046154156.1"/>
</dbReference>
<dbReference type="SUPFAM" id="SSF51735">
    <property type="entry name" value="NAD(P)-binding Rossmann-fold domains"/>
    <property type="match status" value="1"/>
</dbReference>
<proteinExistence type="predicted"/>
<sequence>MASAVTRALVVGGTSGVGYGIACRVAADSSSGTVIISGRNKPAAPLPHANIEFRALDASSMRSIKDYADSLKATAPEPKFDLLVLTQGILTTAGRTETPGEGIDNKMALHFYGRQALIRELEPVLKDDAKVLVVLDSLRGDPAKLNWDDLDLKTTFSVRNAAEHCMAMTDGMMQHWAAQQNGKDKARHFVHAYPGLVQTNLGHQLPWYMRVPLAGLTKVGGRSIEACGDNLVKGLYEVSAADAKEGRFWSDIDASGRSVKGKKVWTEEQRNKVAAHTWGIIDAAMAVPK</sequence>
<dbReference type="PANTHER" id="PTHR47534:SF3">
    <property type="entry name" value="ALCOHOL DEHYDROGENASE-LIKE C-TERMINAL DOMAIN-CONTAINING PROTEIN"/>
    <property type="match status" value="1"/>
</dbReference>
<protein>
    <submittedName>
        <fullName evidence="2">Uncharacterized protein</fullName>
    </submittedName>
</protein>
<dbReference type="Proteomes" id="UP000756346">
    <property type="component" value="Unassembled WGS sequence"/>
</dbReference>
<organism evidence="2 3">
    <name type="scientific">Microdochium trichocladiopsis</name>
    <dbReference type="NCBI Taxonomy" id="1682393"/>
    <lineage>
        <taxon>Eukaryota</taxon>
        <taxon>Fungi</taxon>
        <taxon>Dikarya</taxon>
        <taxon>Ascomycota</taxon>
        <taxon>Pezizomycotina</taxon>
        <taxon>Sordariomycetes</taxon>
        <taxon>Xylariomycetidae</taxon>
        <taxon>Xylariales</taxon>
        <taxon>Microdochiaceae</taxon>
        <taxon>Microdochium</taxon>
    </lineage>
</organism>
<dbReference type="GO" id="GO:0016491">
    <property type="term" value="F:oxidoreductase activity"/>
    <property type="evidence" value="ECO:0007669"/>
    <property type="project" value="UniProtKB-KW"/>
</dbReference>
<dbReference type="EMBL" id="JAGTJQ010000006">
    <property type="protein sequence ID" value="KAH7028950.1"/>
    <property type="molecule type" value="Genomic_DNA"/>
</dbReference>
<keyword evidence="1" id="KW-0560">Oxidoreductase</keyword>
<dbReference type="OrthoDB" id="542013at2759"/>
<dbReference type="Gene3D" id="3.40.50.720">
    <property type="entry name" value="NAD(P)-binding Rossmann-like Domain"/>
    <property type="match status" value="1"/>
</dbReference>
<dbReference type="PANTHER" id="PTHR47534">
    <property type="entry name" value="YALI0E05731P"/>
    <property type="match status" value="1"/>
</dbReference>